<protein>
    <recommendedName>
        <fullName evidence="4">Dolichyl-phosphate-mannose-protein mannosyltransferase</fullName>
    </recommendedName>
</protein>
<dbReference type="EMBL" id="VFQF01000001">
    <property type="protein sequence ID" value="TQN48742.1"/>
    <property type="molecule type" value="Genomic_DNA"/>
</dbReference>
<keyword evidence="1" id="KW-0472">Membrane</keyword>
<dbReference type="Proteomes" id="UP000320085">
    <property type="component" value="Unassembled WGS sequence"/>
</dbReference>
<feature type="transmembrane region" description="Helical" evidence="1">
    <location>
        <begin position="264"/>
        <end position="280"/>
    </location>
</feature>
<evidence type="ECO:0008006" key="4">
    <source>
        <dbReference type="Google" id="ProtNLM"/>
    </source>
</evidence>
<reference evidence="2 3" key="1">
    <citation type="submission" date="2019-06" db="EMBL/GenBank/DDBJ databases">
        <title>Sequencing the genomes of 1000 actinobacteria strains.</title>
        <authorList>
            <person name="Klenk H.-P."/>
        </authorList>
    </citation>
    <scope>NUCLEOTIDE SEQUENCE [LARGE SCALE GENOMIC DNA]</scope>
    <source>
        <strain evidence="2 3">DSM 21776</strain>
    </source>
</reference>
<evidence type="ECO:0000313" key="2">
    <source>
        <dbReference type="EMBL" id="TQN48742.1"/>
    </source>
</evidence>
<feature type="transmembrane region" description="Helical" evidence="1">
    <location>
        <begin position="340"/>
        <end position="358"/>
    </location>
</feature>
<dbReference type="AlphaFoldDB" id="A0A543PXD9"/>
<accession>A0A543PXD9</accession>
<sequence length="512" mass="53202">MTTSGSITSRTSPATHAGVIAASIAVCVAWVVTLPRLVPGTFGDHGTFISVAERMLAGDRLYVDVWDNKDPLFYYALALGRLASPLADVLLEILWVLGAAISVLVLARAAGARPGLAMVAGLGATPLLLTGPAYEAGMTHLPGLAVLLGAVACAVRSRWVVAGVLVGLLMLTKLILAPVVAGALLVVALHRRETGGLGGLLRAALSAVVLLAAGIAVMWLRGELPGWVDNFRLNADYAQGDLAASQYGSLIGHLLRAFPEDGRGAGSVTIAALVIVLLAVQRSTTRAVPVERSATDGGDEDAAIQRTISPAVLWDLTLVSLVLALVVIAATATWPHHAQSLSAPGAFALALLATRLGGVIAGGRAAALLLVAGYAMAGALHPYFYLTAARGVPTSLQLQRQSPESVVMASLPQVHTYARAGTNDVSAHAVGLRGLTLSCARFHQYSLDSAEILQSTADCLPRADALIVDDSLRPEVGQPAWNAYVAKVRELVANRYDCVRAGAADICMRRTT</sequence>
<evidence type="ECO:0000313" key="3">
    <source>
        <dbReference type="Proteomes" id="UP000320085"/>
    </source>
</evidence>
<feature type="transmembrane region" description="Helical" evidence="1">
    <location>
        <begin position="89"/>
        <end position="110"/>
    </location>
</feature>
<feature type="transmembrane region" description="Helical" evidence="1">
    <location>
        <begin position="116"/>
        <end position="134"/>
    </location>
</feature>
<keyword evidence="1" id="KW-1133">Transmembrane helix</keyword>
<dbReference type="OrthoDB" id="345761at2"/>
<feature type="transmembrane region" description="Helical" evidence="1">
    <location>
        <begin position="165"/>
        <end position="188"/>
    </location>
</feature>
<feature type="transmembrane region" description="Helical" evidence="1">
    <location>
        <begin position="200"/>
        <end position="220"/>
    </location>
</feature>
<evidence type="ECO:0000256" key="1">
    <source>
        <dbReference type="SAM" id="Phobius"/>
    </source>
</evidence>
<organism evidence="2 3">
    <name type="scientific">Humibacillus xanthopallidus</name>
    <dbReference type="NCBI Taxonomy" id="412689"/>
    <lineage>
        <taxon>Bacteria</taxon>
        <taxon>Bacillati</taxon>
        <taxon>Actinomycetota</taxon>
        <taxon>Actinomycetes</taxon>
        <taxon>Micrococcales</taxon>
        <taxon>Intrasporangiaceae</taxon>
        <taxon>Humibacillus</taxon>
    </lineage>
</organism>
<keyword evidence="1" id="KW-0812">Transmembrane</keyword>
<comment type="caution">
    <text evidence="2">The sequence shown here is derived from an EMBL/GenBank/DDBJ whole genome shotgun (WGS) entry which is preliminary data.</text>
</comment>
<gene>
    <name evidence="2" type="ORF">FHX52_1888</name>
</gene>
<dbReference type="RefSeq" id="WP_141821631.1">
    <property type="nucleotide sequence ID" value="NZ_BAAAQC010000022.1"/>
</dbReference>
<feature type="transmembrane region" description="Helical" evidence="1">
    <location>
        <begin position="365"/>
        <end position="386"/>
    </location>
</feature>
<feature type="transmembrane region" description="Helical" evidence="1">
    <location>
        <begin position="14"/>
        <end position="32"/>
    </location>
</feature>
<feature type="transmembrane region" description="Helical" evidence="1">
    <location>
        <begin position="312"/>
        <end position="334"/>
    </location>
</feature>
<proteinExistence type="predicted"/>
<name>A0A543PXD9_9MICO</name>